<organism evidence="1 2">
    <name type="scientific">Mytilus coruscus</name>
    <name type="common">Sea mussel</name>
    <dbReference type="NCBI Taxonomy" id="42192"/>
    <lineage>
        <taxon>Eukaryota</taxon>
        <taxon>Metazoa</taxon>
        <taxon>Spiralia</taxon>
        <taxon>Lophotrochozoa</taxon>
        <taxon>Mollusca</taxon>
        <taxon>Bivalvia</taxon>
        <taxon>Autobranchia</taxon>
        <taxon>Pteriomorphia</taxon>
        <taxon>Mytilida</taxon>
        <taxon>Mytiloidea</taxon>
        <taxon>Mytilidae</taxon>
        <taxon>Mytilinae</taxon>
        <taxon>Mytilus</taxon>
    </lineage>
</organism>
<keyword evidence="2" id="KW-1185">Reference proteome</keyword>
<protein>
    <submittedName>
        <fullName evidence="1">Uncharacterized protein</fullName>
    </submittedName>
</protein>
<gene>
    <name evidence="1" type="ORF">MCOR_46544</name>
</gene>
<dbReference type="Proteomes" id="UP000507470">
    <property type="component" value="Unassembled WGS sequence"/>
</dbReference>
<dbReference type="OrthoDB" id="10068174at2759"/>
<dbReference type="EMBL" id="CACVKT020008208">
    <property type="protein sequence ID" value="CAC5413675.1"/>
    <property type="molecule type" value="Genomic_DNA"/>
</dbReference>
<accession>A0A6J8E2G1</accession>
<dbReference type="AlphaFoldDB" id="A0A6J8E2G1"/>
<evidence type="ECO:0000313" key="2">
    <source>
        <dbReference type="Proteomes" id="UP000507470"/>
    </source>
</evidence>
<reference evidence="1 2" key="1">
    <citation type="submission" date="2020-06" db="EMBL/GenBank/DDBJ databases">
        <authorList>
            <person name="Li R."/>
            <person name="Bekaert M."/>
        </authorList>
    </citation>
    <scope>NUCLEOTIDE SEQUENCE [LARGE SCALE GENOMIC DNA]</scope>
    <source>
        <strain evidence="2">wild</strain>
    </source>
</reference>
<evidence type="ECO:0000313" key="1">
    <source>
        <dbReference type="EMBL" id="CAC5413675.1"/>
    </source>
</evidence>
<sequence length="266" mass="30175">MDSLNSVLNLVQRRLGNFSRPERCIFPYTNSQSTQKVSKILCQQSVLPISGAVLRSNISTSNIHQSVFSGGSSITSPKYSSSSLSRRLVFDKSGQTIADFRSRENAQSPNKIRVCSKSRKVKPHSNTINNIHRAVFSLNEGIVPPTSERVSKLLSAVELILNKQSQATTRDFLQLLVIIASCIELIPNARLFMRLIQLHLLYHWKPVCQNLGIKIPFSKHLKGHLRWWLNIENLVMGRSITPWGNVNNSNNRRIKIRVQRSHQQQS</sequence>
<proteinExistence type="predicted"/>
<name>A0A6J8E2G1_MYTCO</name>